<dbReference type="KEGG" id="aqu:100639112"/>
<organism evidence="2">
    <name type="scientific">Amphimedon queenslandica</name>
    <name type="common">Sponge</name>
    <dbReference type="NCBI Taxonomy" id="400682"/>
    <lineage>
        <taxon>Eukaryota</taxon>
        <taxon>Metazoa</taxon>
        <taxon>Porifera</taxon>
        <taxon>Demospongiae</taxon>
        <taxon>Heteroscleromorpha</taxon>
        <taxon>Haplosclerida</taxon>
        <taxon>Niphatidae</taxon>
        <taxon>Amphimedon</taxon>
    </lineage>
</organism>
<dbReference type="InterPro" id="IPR000210">
    <property type="entry name" value="BTB/POZ_dom"/>
</dbReference>
<reference evidence="2" key="2">
    <citation type="submission" date="2017-05" db="UniProtKB">
        <authorList>
            <consortium name="EnsemblMetazoa"/>
        </authorList>
    </citation>
    <scope>IDENTIFICATION</scope>
</reference>
<dbReference type="InParanoid" id="A0A1X7UKV8"/>
<dbReference type="CDD" id="cd18186">
    <property type="entry name" value="BTB_POZ_ZBTB_KLHL-like"/>
    <property type="match status" value="1"/>
</dbReference>
<dbReference type="SUPFAM" id="SSF54695">
    <property type="entry name" value="POZ domain"/>
    <property type="match status" value="2"/>
</dbReference>
<name>A0A1X7UKV8_AMPQE</name>
<gene>
    <name evidence="2" type="primary">100639112</name>
</gene>
<dbReference type="Pfam" id="PF00651">
    <property type="entry name" value="BTB"/>
    <property type="match status" value="1"/>
</dbReference>
<dbReference type="AlphaFoldDB" id="A0A1X7UKV8"/>
<accession>A0A1X7UKV8</accession>
<dbReference type="PANTHER" id="PTHR24413">
    <property type="entry name" value="SPECKLE-TYPE POZ PROTEIN"/>
    <property type="match status" value="1"/>
</dbReference>
<dbReference type="STRING" id="400682.A0A1X7UKV8"/>
<sequence>MPRNRRGGNIFKVNDEILKELVGRWKITATEIASSSGTDLHTDDNLVEFTLDDGYDIDWNVPVAMETNQLFQTSSFQIDDRKITFSGTTDGTTFVFNVTFLDDCIVQLKSLDDTISIYIKKIVSSPESIQVFDLLNALKENYFSDLTIRSSEGIKFEVHRCVLNSSVQGVKYRDWEVFLSKMSSDASRAALHYIYSSILPSGIAAEPVKELLELSSSNPKLSHLHSLCDEYIDSMKLNKRLIHLVDSCLHSLEVVKELIVSATMDDPAKVVYTIKQIFKEVVAGVSRFILLSHLYTVNKKGMSKREKREILEYIQGRLVVFIDGGRELLQLSISKWETLTDDQQTEISLYIIPNINQIWLDINEYTKELNVSLTNEPTDGPAAPEVPPALTLQQKLAAVVQLNTSKTEMKRIKKMKKEFKKFVEVGDYRRSQFIGLSEEEKVEKIKRVIEEMTHDGQSIIGRLEDLKKKILIANALDWGSYKLGVSISSSYISWGLNRLCFYKDQLVPLLKKLSRLISSDEFNQTLIELRLADPQTLFDETPPTSIPTPLIPTGKKCNAVIPLVGGCLELLKIQEMSDMILIVQELALPSDDPSHKPQNDEEGVVIHAHRVILSSRSEWFRSALQSGMMEDRNKKIIIKDIDVTLFRTFIEYLYGKPLEYETMDNNEIIELLAVADRYETSSLHVSCEKELIGRIDQSSVFSFLVVADQLSAARQLRSSTLQFILDNPDVLIQQVDAYTDLPIELKSEVRQILSGTQQMSEFRRGPPKRDDDDDTHQVMYSSELEELIDTTDTGYTGNTGVGEIESLLSEMRLVVGDEPTDDRLKSLLMAADMDINRAVNFFFGVG</sequence>
<dbReference type="EnsemblMetazoa" id="Aqu2.1.28072_001">
    <property type="protein sequence ID" value="Aqu2.1.28072_001"/>
    <property type="gene ID" value="Aqu2.1.28072"/>
</dbReference>
<keyword evidence="3" id="KW-1185">Reference proteome</keyword>
<dbReference type="InterPro" id="IPR011333">
    <property type="entry name" value="SKP1/BTB/POZ_sf"/>
</dbReference>
<evidence type="ECO:0000313" key="2">
    <source>
        <dbReference type="EnsemblMetazoa" id="Aqu2.1.28072_001"/>
    </source>
</evidence>
<dbReference type="SMART" id="SM00225">
    <property type="entry name" value="BTB"/>
    <property type="match status" value="2"/>
</dbReference>
<dbReference type="Proteomes" id="UP000007879">
    <property type="component" value="Unassembled WGS sequence"/>
</dbReference>
<dbReference type="eggNOG" id="KOG1987">
    <property type="taxonomic scope" value="Eukaryota"/>
</dbReference>
<proteinExistence type="predicted"/>
<protein>
    <recommendedName>
        <fullName evidence="1">BTB domain-containing protein</fullName>
    </recommendedName>
</protein>
<dbReference type="OrthoDB" id="684045at2759"/>
<feature type="domain" description="BTB" evidence="1">
    <location>
        <begin position="577"/>
        <end position="662"/>
    </location>
</feature>
<evidence type="ECO:0000259" key="1">
    <source>
        <dbReference type="PROSITE" id="PS50097"/>
    </source>
</evidence>
<evidence type="ECO:0000313" key="3">
    <source>
        <dbReference type="Proteomes" id="UP000007879"/>
    </source>
</evidence>
<dbReference type="Gene3D" id="3.30.710.10">
    <property type="entry name" value="Potassium Channel Kv1.1, Chain A"/>
    <property type="match status" value="2"/>
</dbReference>
<dbReference type="PROSITE" id="PS50097">
    <property type="entry name" value="BTB"/>
    <property type="match status" value="1"/>
</dbReference>
<dbReference type="EnsemblMetazoa" id="XM_019998198.1">
    <property type="protein sequence ID" value="XP_019853757.1"/>
    <property type="gene ID" value="LOC100639112"/>
</dbReference>
<reference evidence="3" key="1">
    <citation type="journal article" date="2010" name="Nature">
        <title>The Amphimedon queenslandica genome and the evolution of animal complexity.</title>
        <authorList>
            <person name="Srivastava M."/>
            <person name="Simakov O."/>
            <person name="Chapman J."/>
            <person name="Fahey B."/>
            <person name="Gauthier M.E."/>
            <person name="Mitros T."/>
            <person name="Richards G.S."/>
            <person name="Conaco C."/>
            <person name="Dacre M."/>
            <person name="Hellsten U."/>
            <person name="Larroux C."/>
            <person name="Putnam N.H."/>
            <person name="Stanke M."/>
            <person name="Adamska M."/>
            <person name="Darling A."/>
            <person name="Degnan S.M."/>
            <person name="Oakley T.H."/>
            <person name="Plachetzki D.C."/>
            <person name="Zhai Y."/>
            <person name="Adamski M."/>
            <person name="Calcino A."/>
            <person name="Cummins S.F."/>
            <person name="Goodstein D.M."/>
            <person name="Harris C."/>
            <person name="Jackson D.J."/>
            <person name="Leys S.P."/>
            <person name="Shu S."/>
            <person name="Woodcroft B.J."/>
            <person name="Vervoort M."/>
            <person name="Kosik K.S."/>
            <person name="Manning G."/>
            <person name="Degnan B.M."/>
            <person name="Rokhsar D.S."/>
        </authorList>
    </citation>
    <scope>NUCLEOTIDE SEQUENCE [LARGE SCALE GENOMIC DNA]</scope>
</reference>